<protein>
    <recommendedName>
        <fullName evidence="1">YqbQ/XkdQ domain-containing protein</fullName>
    </recommendedName>
</protein>
<feature type="domain" description="YqbQ/XkdQ" evidence="1">
    <location>
        <begin position="26"/>
        <end position="321"/>
    </location>
</feature>
<organism evidence="2 4">
    <name type="scientific">Enterococcus gallinarum</name>
    <dbReference type="NCBI Taxonomy" id="1353"/>
    <lineage>
        <taxon>Bacteria</taxon>
        <taxon>Bacillati</taxon>
        <taxon>Bacillota</taxon>
        <taxon>Bacilli</taxon>
        <taxon>Lactobacillales</taxon>
        <taxon>Enterococcaceae</taxon>
        <taxon>Enterococcus</taxon>
    </lineage>
</organism>
<dbReference type="Proteomes" id="UP000571857">
    <property type="component" value="Unassembled WGS sequence"/>
</dbReference>
<dbReference type="AlphaFoldDB" id="A0ABD4HNG8"/>
<evidence type="ECO:0000313" key="5">
    <source>
        <dbReference type="Proteomes" id="UP001241571"/>
    </source>
</evidence>
<gene>
    <name evidence="2" type="ORF">HWH42_10555</name>
    <name evidence="3" type="ORF">QRX88_16670</name>
</gene>
<dbReference type="Pfam" id="PF24032">
    <property type="entry name" value="YQBQ"/>
    <property type="match status" value="1"/>
</dbReference>
<evidence type="ECO:0000313" key="2">
    <source>
        <dbReference type="EMBL" id="MBA0973014.1"/>
    </source>
</evidence>
<dbReference type="RefSeq" id="WP_135172206.1">
    <property type="nucleotide sequence ID" value="NZ_CAJSYR010000009.1"/>
</dbReference>
<accession>A0ABD4HNG8</accession>
<dbReference type="EMBL" id="JASUBT010000016">
    <property type="protein sequence ID" value="MDL4937338.1"/>
    <property type="molecule type" value="Genomic_DNA"/>
</dbReference>
<name>A0ABD4HNG8_ENTGA</name>
<dbReference type="EMBL" id="JABXJK010000059">
    <property type="protein sequence ID" value="MBA0973014.1"/>
    <property type="molecule type" value="Genomic_DNA"/>
</dbReference>
<reference evidence="2 4" key="1">
    <citation type="submission" date="2020-06" db="EMBL/GenBank/DDBJ databases">
        <title>Crossreactivity between MHC class I-restricted antigens from cancer cells and an enterococcal bacteriophage.</title>
        <authorList>
            <person name="Fluckiger A."/>
            <person name="Daillere R."/>
            <person name="Sassi M."/>
            <person name="Cattoir V."/>
            <person name="Kroemer G."/>
            <person name="Zitvogel L."/>
        </authorList>
    </citation>
    <scope>NUCLEOTIDE SEQUENCE [LARGE SCALE GENOMIC DNA]</scope>
    <source>
        <strain evidence="2 4">EG4</strain>
    </source>
</reference>
<dbReference type="InterPro" id="IPR056937">
    <property type="entry name" value="YqbQ/XkdQ"/>
</dbReference>
<proteinExistence type="predicted"/>
<reference evidence="3 5" key="2">
    <citation type="submission" date="2023-06" db="EMBL/GenBank/DDBJ databases">
        <title>Acute promotion of culturable opportunistic pathogens and persistent increase of antibiotic resistance following antibiotic exposure in mouse gut microbiota.</title>
        <authorList>
            <person name="Li L."/>
            <person name="Wang B."/>
            <person name="Sun Y."/>
            <person name="Wang M."/>
            <person name="Xu H."/>
        </authorList>
    </citation>
    <scope>NUCLEOTIDE SEQUENCE [LARGE SCALE GENOMIC DNA]</scope>
    <source>
        <strain evidence="3 5">CRI2_2</strain>
    </source>
</reference>
<comment type="caution">
    <text evidence="2">The sequence shown here is derived from an EMBL/GenBank/DDBJ whole genome shotgun (WGS) entry which is preliminary data.</text>
</comment>
<evidence type="ECO:0000313" key="3">
    <source>
        <dbReference type="EMBL" id="MDL4937338.1"/>
    </source>
</evidence>
<evidence type="ECO:0000313" key="4">
    <source>
        <dbReference type="Proteomes" id="UP000571857"/>
    </source>
</evidence>
<evidence type="ECO:0000259" key="1">
    <source>
        <dbReference type="Pfam" id="PF24032"/>
    </source>
</evidence>
<dbReference type="Proteomes" id="UP001241571">
    <property type="component" value="Unassembled WGS sequence"/>
</dbReference>
<sequence length="325" mass="36577">MNLQILETSINNREMYDISEIASNPRWTTGTSSQPGKFEFSVNVDKVVFIRSGDIIEAKSDGKTFFKGKVFIRRKSKSMLWQIIAYDNMRYLKNEDTLVFGASSVSNRFKKICETQGLKYKVLDQVPYNCPAAVMDNKTYFSMLEDSLEDTRINYSGMRYGIRDNAGTLEFFSYNRMITKLVIGDNSLMTDYDYEASIDDSANAVKVIREDSEKKSREVYTASHSGNIEKWGRLQIVETVSDADLNSSQLQQQANSLLRENNKEVKTLGLEAVGSFEIQAGNSFILRVSDLQKDGIGNDSLALVTSCVHNLGSVHTMSLQVEVVA</sequence>